<protein>
    <submittedName>
        <fullName evidence="1">Uncharacterized protein</fullName>
    </submittedName>
</protein>
<sequence length="175" mass="18298">MNIPVGERVAIQGLGGLGHLAIQYAASMGYRVTAISRGSEKEKFARQLGAHEYIDSSKGDVGAQLKALGSASLAVATAPTAESITPLITGLGVLGKLLVLSVPGELSVNTGAMLKNGISVQSWPSGHAKDSEDAIAYTELKNIECMVQTFPLDKAQDAYEAMLNGSVRFRAVIIP</sequence>
<evidence type="ECO:0000313" key="1">
    <source>
        <dbReference type="EMBL" id="KAJ8129171.1"/>
    </source>
</evidence>
<keyword evidence="2" id="KW-1185">Reference proteome</keyword>
<organism evidence="1 2">
    <name type="scientific">Lasiodiplodia mahajangana</name>
    <dbReference type="NCBI Taxonomy" id="1108764"/>
    <lineage>
        <taxon>Eukaryota</taxon>
        <taxon>Fungi</taxon>
        <taxon>Dikarya</taxon>
        <taxon>Ascomycota</taxon>
        <taxon>Pezizomycotina</taxon>
        <taxon>Dothideomycetes</taxon>
        <taxon>Dothideomycetes incertae sedis</taxon>
        <taxon>Botryosphaeriales</taxon>
        <taxon>Botryosphaeriaceae</taxon>
        <taxon>Lasiodiplodia</taxon>
    </lineage>
</organism>
<accession>A0ACC2JNU4</accession>
<name>A0ACC2JNU4_9PEZI</name>
<comment type="caution">
    <text evidence="1">The sequence shown here is derived from an EMBL/GenBank/DDBJ whole genome shotgun (WGS) entry which is preliminary data.</text>
</comment>
<gene>
    <name evidence="1" type="ORF">O1611_g4460</name>
</gene>
<reference evidence="1" key="1">
    <citation type="submission" date="2022-12" db="EMBL/GenBank/DDBJ databases">
        <title>Genome Sequence of Lasiodiplodia mahajangana.</title>
        <authorList>
            <person name="Buettner E."/>
        </authorList>
    </citation>
    <scope>NUCLEOTIDE SEQUENCE</scope>
    <source>
        <strain evidence="1">VT137</strain>
    </source>
</reference>
<dbReference type="EMBL" id="JAPUUL010000842">
    <property type="protein sequence ID" value="KAJ8129171.1"/>
    <property type="molecule type" value="Genomic_DNA"/>
</dbReference>
<proteinExistence type="predicted"/>
<dbReference type="Proteomes" id="UP001153332">
    <property type="component" value="Unassembled WGS sequence"/>
</dbReference>
<evidence type="ECO:0000313" key="2">
    <source>
        <dbReference type="Proteomes" id="UP001153332"/>
    </source>
</evidence>